<protein>
    <recommendedName>
        <fullName evidence="2">Response regulatory domain-containing protein</fullName>
    </recommendedName>
</protein>
<dbReference type="RefSeq" id="WP_044224273.1">
    <property type="nucleotide sequence ID" value="NZ_JBKAGJ010000016.1"/>
</dbReference>
<evidence type="ECO:0000313" key="4">
    <source>
        <dbReference type="Proteomes" id="UP000029736"/>
    </source>
</evidence>
<dbReference type="InterPro" id="IPR001789">
    <property type="entry name" value="Sig_transdc_resp-reg_receiver"/>
</dbReference>
<feature type="modified residue" description="4-aspartylphosphate" evidence="1">
    <location>
        <position position="62"/>
    </location>
</feature>
<name>A0A098S314_9BACT</name>
<keyword evidence="1" id="KW-0597">Phosphoprotein</keyword>
<keyword evidence="4" id="KW-1185">Reference proteome</keyword>
<organism evidence="3 4">
    <name type="scientific">Phaeodactylibacter xiamenensis</name>
    <dbReference type="NCBI Taxonomy" id="1524460"/>
    <lineage>
        <taxon>Bacteria</taxon>
        <taxon>Pseudomonadati</taxon>
        <taxon>Bacteroidota</taxon>
        <taxon>Saprospiria</taxon>
        <taxon>Saprospirales</taxon>
        <taxon>Haliscomenobacteraceae</taxon>
        <taxon>Phaeodactylibacter</taxon>
    </lineage>
</organism>
<proteinExistence type="predicted"/>
<dbReference type="GO" id="GO:0000160">
    <property type="term" value="P:phosphorelay signal transduction system"/>
    <property type="evidence" value="ECO:0007669"/>
    <property type="project" value="InterPro"/>
</dbReference>
<dbReference type="PANTHER" id="PTHR44520:SF2">
    <property type="entry name" value="RESPONSE REGULATOR RCP1"/>
    <property type="match status" value="1"/>
</dbReference>
<dbReference type="Proteomes" id="UP000029736">
    <property type="component" value="Unassembled WGS sequence"/>
</dbReference>
<dbReference type="EMBL" id="JPOS01000075">
    <property type="protein sequence ID" value="KGE86729.1"/>
    <property type="molecule type" value="Genomic_DNA"/>
</dbReference>
<dbReference type="STRING" id="1524460.IX84_19840"/>
<dbReference type="InterPro" id="IPR052893">
    <property type="entry name" value="TCS_response_regulator"/>
</dbReference>
<evidence type="ECO:0000259" key="2">
    <source>
        <dbReference type="PROSITE" id="PS50110"/>
    </source>
</evidence>
<reference evidence="3 4" key="1">
    <citation type="journal article" date="2014" name="Int. J. Syst. Evol. Microbiol.">
        <title>Phaeodactylibacter xiamenensis gen. nov., sp. nov., a member of the family Saprospiraceae isolated from the marine alga Phaeodactylum tricornutum.</title>
        <authorList>
            <person name="Chen Z.Jr."/>
            <person name="Lei X."/>
            <person name="Lai Q."/>
            <person name="Li Y."/>
            <person name="Zhang B."/>
            <person name="Zhang J."/>
            <person name="Zhang H."/>
            <person name="Yang L."/>
            <person name="Zheng W."/>
            <person name="Tian Y."/>
            <person name="Yu Z."/>
            <person name="Xu H.Jr."/>
            <person name="Zheng T."/>
        </authorList>
    </citation>
    <scope>NUCLEOTIDE SEQUENCE [LARGE SCALE GENOMIC DNA]</scope>
    <source>
        <strain evidence="3 4">KD52</strain>
    </source>
</reference>
<dbReference type="OrthoDB" id="673128at2"/>
<dbReference type="InterPro" id="IPR011006">
    <property type="entry name" value="CheY-like_superfamily"/>
</dbReference>
<evidence type="ECO:0000256" key="1">
    <source>
        <dbReference type="PROSITE-ProRule" id="PRU00169"/>
    </source>
</evidence>
<feature type="domain" description="Response regulatory" evidence="2">
    <location>
        <begin position="7"/>
        <end position="132"/>
    </location>
</feature>
<comment type="caution">
    <text evidence="3">The sequence shown here is derived from an EMBL/GenBank/DDBJ whole genome shotgun (WGS) entry which is preliminary data.</text>
</comment>
<dbReference type="Pfam" id="PF00072">
    <property type="entry name" value="Response_reg"/>
    <property type="match status" value="1"/>
</dbReference>
<dbReference type="SUPFAM" id="SSF52172">
    <property type="entry name" value="CheY-like"/>
    <property type="match status" value="1"/>
</dbReference>
<dbReference type="Gene3D" id="3.40.50.2300">
    <property type="match status" value="1"/>
</dbReference>
<dbReference type="SMART" id="SM00448">
    <property type="entry name" value="REC"/>
    <property type="match status" value="1"/>
</dbReference>
<accession>A0A098S314</accession>
<dbReference type="PROSITE" id="PS50110">
    <property type="entry name" value="RESPONSE_REGULATORY"/>
    <property type="match status" value="1"/>
</dbReference>
<dbReference type="PANTHER" id="PTHR44520">
    <property type="entry name" value="RESPONSE REGULATOR RCP1-RELATED"/>
    <property type="match status" value="1"/>
</dbReference>
<evidence type="ECO:0000313" key="3">
    <source>
        <dbReference type="EMBL" id="KGE86729.1"/>
    </source>
</evidence>
<dbReference type="AlphaFoldDB" id="A0A098S314"/>
<sequence length="137" mass="15758">MTQKLNKILLVDDNEADNYLHKLIISEAQVAETIVDQPDGKAAIEYLLGEAGKLPPDLIFLDINMPRMNGWEFLEAYKQLPDEAQKAVVIVMLTTSVFSKDRERAERLPNFSGFLNKPLTEEDLLRVLREHFPDRFE</sequence>
<gene>
    <name evidence="3" type="ORF">IX84_19840</name>
</gene>